<feature type="domain" description="N-acetyltransferase" evidence="1">
    <location>
        <begin position="4"/>
        <end position="144"/>
    </location>
</feature>
<dbReference type="OrthoDB" id="9792929at2"/>
<dbReference type="Proteomes" id="UP000284120">
    <property type="component" value="Unassembled WGS sequence"/>
</dbReference>
<proteinExistence type="predicted"/>
<protein>
    <submittedName>
        <fullName evidence="2">GNAT family N-acetyltransferase</fullName>
    </submittedName>
</protein>
<accession>A0A443YRV4</accession>
<keyword evidence="3" id="KW-1185">Reference proteome</keyword>
<name>A0A443YRV4_9SPHI</name>
<evidence type="ECO:0000313" key="2">
    <source>
        <dbReference type="EMBL" id="RWU06466.1"/>
    </source>
</evidence>
<dbReference type="Pfam" id="PF00583">
    <property type="entry name" value="Acetyltransf_1"/>
    <property type="match status" value="1"/>
</dbReference>
<organism evidence="2 3">
    <name type="scientific">Pedobacter chitinilyticus</name>
    <dbReference type="NCBI Taxonomy" id="2233776"/>
    <lineage>
        <taxon>Bacteria</taxon>
        <taxon>Pseudomonadati</taxon>
        <taxon>Bacteroidota</taxon>
        <taxon>Sphingobacteriia</taxon>
        <taxon>Sphingobacteriales</taxon>
        <taxon>Sphingobacteriaceae</taxon>
        <taxon>Pedobacter</taxon>
    </lineage>
</organism>
<comment type="caution">
    <text evidence="2">The sequence shown here is derived from an EMBL/GenBank/DDBJ whole genome shotgun (WGS) entry which is preliminary data.</text>
</comment>
<dbReference type="GO" id="GO:0016747">
    <property type="term" value="F:acyltransferase activity, transferring groups other than amino-acyl groups"/>
    <property type="evidence" value="ECO:0007669"/>
    <property type="project" value="InterPro"/>
</dbReference>
<dbReference type="InterPro" id="IPR016181">
    <property type="entry name" value="Acyl_CoA_acyltransferase"/>
</dbReference>
<dbReference type="SUPFAM" id="SSF55729">
    <property type="entry name" value="Acyl-CoA N-acyltransferases (Nat)"/>
    <property type="match status" value="1"/>
</dbReference>
<evidence type="ECO:0000313" key="3">
    <source>
        <dbReference type="Proteomes" id="UP000284120"/>
    </source>
</evidence>
<dbReference type="EMBL" id="SAYW01000004">
    <property type="protein sequence ID" value="RWU06466.1"/>
    <property type="molecule type" value="Genomic_DNA"/>
</dbReference>
<dbReference type="AlphaFoldDB" id="A0A443YRV4"/>
<dbReference type="CDD" id="cd04301">
    <property type="entry name" value="NAT_SF"/>
    <property type="match status" value="1"/>
</dbReference>
<reference evidence="2 3" key="1">
    <citation type="submission" date="2018-06" db="EMBL/GenBank/DDBJ databases">
        <title>Pedobacter endophyticus sp. nov., an endophytic bacterium isolated from a leaf of Triticum aestivum.</title>
        <authorList>
            <person name="Zhang L."/>
        </authorList>
    </citation>
    <scope>NUCLEOTIDE SEQUENCE [LARGE SCALE GENOMIC DNA]</scope>
    <source>
        <strain evidence="2 3">CM134L-2</strain>
    </source>
</reference>
<dbReference type="InterPro" id="IPR000182">
    <property type="entry name" value="GNAT_dom"/>
</dbReference>
<gene>
    <name evidence="2" type="ORF">DPV69_14355</name>
</gene>
<evidence type="ECO:0000259" key="1">
    <source>
        <dbReference type="PROSITE" id="PS51186"/>
    </source>
</evidence>
<dbReference type="Gene3D" id="3.40.630.30">
    <property type="match status" value="1"/>
</dbReference>
<dbReference type="PROSITE" id="PS51186">
    <property type="entry name" value="GNAT"/>
    <property type="match status" value="1"/>
</dbReference>
<keyword evidence="2" id="KW-0808">Transferase</keyword>
<sequence>MEIIQLNTVTKSKSLEILRLSHQLGYANDTQLLFTRLTQILSLKDHAVFVAQMDGKIVGWLHCLVCLRVESPLFVEVAGLVVDEHMRGQQIGKKLIEASKHWSRHQDIAIMRIRCNVIRTESHQFYQALGFISNKEQKVFEMNL</sequence>
<dbReference type="RefSeq" id="WP_113648077.1">
    <property type="nucleotide sequence ID" value="NZ_QMHN01000004.1"/>
</dbReference>